<dbReference type="STRING" id="464029.SAMN02982989_5377"/>
<evidence type="ECO:0000259" key="1">
    <source>
        <dbReference type="Pfam" id="PF01575"/>
    </source>
</evidence>
<gene>
    <name evidence="2" type="ORF">SAMN02982989_5377</name>
</gene>
<dbReference type="OrthoDB" id="9796589at2"/>
<dbReference type="Pfam" id="PF01575">
    <property type="entry name" value="MaoC_dehydratas"/>
    <property type="match status" value="1"/>
</dbReference>
<accession>A0A1X7DCE1</accession>
<dbReference type="Gene3D" id="3.10.129.10">
    <property type="entry name" value="Hotdog Thioesterase"/>
    <property type="match status" value="1"/>
</dbReference>
<dbReference type="AlphaFoldDB" id="A0A1X7DCE1"/>
<dbReference type="EMBL" id="FXAF01000002">
    <property type="protein sequence ID" value="SMF12861.1"/>
    <property type="molecule type" value="Genomic_DNA"/>
</dbReference>
<keyword evidence="3" id="KW-1185">Reference proteome</keyword>
<proteinExistence type="predicted"/>
<dbReference type="InterPro" id="IPR052342">
    <property type="entry name" value="MCH/BMMD"/>
</dbReference>
<organism evidence="2 3">
    <name type="scientific">Xaviernesmea oryzae</name>
    <dbReference type="NCBI Taxonomy" id="464029"/>
    <lineage>
        <taxon>Bacteria</taxon>
        <taxon>Pseudomonadati</taxon>
        <taxon>Pseudomonadota</taxon>
        <taxon>Alphaproteobacteria</taxon>
        <taxon>Hyphomicrobiales</taxon>
        <taxon>Rhizobiaceae</taxon>
        <taxon>Rhizobium/Agrobacterium group</taxon>
        <taxon>Xaviernesmea</taxon>
    </lineage>
</organism>
<dbReference type="RefSeq" id="WP_085420710.1">
    <property type="nucleotide sequence ID" value="NZ_FXAF01000002.1"/>
</dbReference>
<evidence type="ECO:0000313" key="2">
    <source>
        <dbReference type="EMBL" id="SMF12861.1"/>
    </source>
</evidence>
<dbReference type="PANTHER" id="PTHR43664">
    <property type="entry name" value="MONOAMINE OXIDASE-RELATED"/>
    <property type="match status" value="1"/>
</dbReference>
<sequence>MKDFYVSVGQTVTFSKTVSESDVYLFAGITGDLAPVHVNQALMERSAYGQRIAHGALLVGFMSTLSTLMVDQAEDALVNGETPVALGYDRIRFTAPVFFGDTITLTYTITAVDTVKRRSLADIEAKNQRNEIVAVATGLLKWVRKED</sequence>
<evidence type="ECO:0000313" key="3">
    <source>
        <dbReference type="Proteomes" id="UP000192903"/>
    </source>
</evidence>
<dbReference type="Proteomes" id="UP000192903">
    <property type="component" value="Unassembled WGS sequence"/>
</dbReference>
<dbReference type="InterPro" id="IPR029069">
    <property type="entry name" value="HotDog_dom_sf"/>
</dbReference>
<feature type="domain" description="MaoC-like" evidence="1">
    <location>
        <begin position="8"/>
        <end position="118"/>
    </location>
</feature>
<protein>
    <submittedName>
        <fullName evidence="2">Acyl dehydratase</fullName>
    </submittedName>
</protein>
<dbReference type="SUPFAM" id="SSF54637">
    <property type="entry name" value="Thioesterase/thiol ester dehydrase-isomerase"/>
    <property type="match status" value="1"/>
</dbReference>
<dbReference type="InterPro" id="IPR002539">
    <property type="entry name" value="MaoC-like_dom"/>
</dbReference>
<name>A0A1X7DCE1_9HYPH</name>
<dbReference type="PANTHER" id="PTHR43664:SF1">
    <property type="entry name" value="BETA-METHYLMALYL-COA DEHYDRATASE"/>
    <property type="match status" value="1"/>
</dbReference>
<reference evidence="3" key="1">
    <citation type="submission" date="2017-04" db="EMBL/GenBank/DDBJ databases">
        <authorList>
            <person name="Varghese N."/>
            <person name="Submissions S."/>
        </authorList>
    </citation>
    <scope>NUCLEOTIDE SEQUENCE [LARGE SCALE GENOMIC DNA]</scope>
    <source>
        <strain evidence="3">B4P</strain>
    </source>
</reference>